<dbReference type="EMBL" id="QXQB01000003">
    <property type="protein sequence ID" value="RJX39065.1"/>
    <property type="molecule type" value="Genomic_DNA"/>
</dbReference>
<reference evidence="1 2" key="1">
    <citation type="submission" date="2018-09" db="EMBL/GenBank/DDBJ databases">
        <title>Paenibacillus aracenensis nov. sp. isolated from a cave in southern Spain.</title>
        <authorList>
            <person name="Jurado V."/>
            <person name="Gutierrez-Patricio S."/>
            <person name="Gonzalez-Pimentel J.L."/>
            <person name="Miller A.Z."/>
            <person name="Laiz L."/>
            <person name="Saiz-Jimenez C."/>
        </authorList>
    </citation>
    <scope>NUCLEOTIDE SEQUENCE [LARGE SCALE GENOMIC DNA]</scope>
    <source>
        <strain evidence="1 2">JCM 19203</strain>
    </source>
</reference>
<keyword evidence="2" id="KW-1185">Reference proteome</keyword>
<protein>
    <submittedName>
        <fullName evidence="1">Uncharacterized protein</fullName>
    </submittedName>
</protein>
<accession>A0A3A6PEF6</accession>
<dbReference type="RefSeq" id="WP_120112099.1">
    <property type="nucleotide sequence ID" value="NZ_QXQB01000003.1"/>
</dbReference>
<proteinExistence type="predicted"/>
<name>A0A3A6PEF6_9BACL</name>
<dbReference type="AlphaFoldDB" id="A0A3A6PEF6"/>
<organism evidence="1 2">
    <name type="scientific">Paenibacillus pinisoli</name>
    <dbReference type="NCBI Taxonomy" id="1276110"/>
    <lineage>
        <taxon>Bacteria</taxon>
        <taxon>Bacillati</taxon>
        <taxon>Bacillota</taxon>
        <taxon>Bacilli</taxon>
        <taxon>Bacillales</taxon>
        <taxon>Paenibacillaceae</taxon>
        <taxon>Paenibacillus</taxon>
    </lineage>
</organism>
<sequence length="252" mass="29236">MRIKAVIIAAVGVAIVAVAAVIGYSQWEGKPGALPDEQYMVNAINETYNQGKVEQLAAVDLLDSRHAFVPFVSEYGEYGMSFWKWEKRAWRLTRVDDNGMPHIWKLDEKDPRKRVFVYHIDPKDKMEQLTFYLLRDRNAYGHYDDFFYIPRIQLELPVTLAEQNYGAIRFPEEWAQLIEADLKQSRRPVNGLFGIMFGTQQRSMMYTGWIPDYFEDRVRSSRGYSKSGDVDVDFVPIMNESQLELAPEQSGE</sequence>
<comment type="caution">
    <text evidence="1">The sequence shown here is derived from an EMBL/GenBank/DDBJ whole genome shotgun (WGS) entry which is preliminary data.</text>
</comment>
<dbReference type="OrthoDB" id="2452975at2"/>
<gene>
    <name evidence="1" type="ORF">D3P09_16325</name>
</gene>
<dbReference type="Proteomes" id="UP000267798">
    <property type="component" value="Unassembled WGS sequence"/>
</dbReference>
<evidence type="ECO:0000313" key="1">
    <source>
        <dbReference type="EMBL" id="RJX39065.1"/>
    </source>
</evidence>
<evidence type="ECO:0000313" key="2">
    <source>
        <dbReference type="Proteomes" id="UP000267798"/>
    </source>
</evidence>